<dbReference type="InterPro" id="IPR012349">
    <property type="entry name" value="Split_barrel_FMN-bd"/>
</dbReference>
<dbReference type="PANTHER" id="PTHR39428">
    <property type="entry name" value="F420H(2)-DEPENDENT QUINONE REDUCTASE RV1261C"/>
    <property type="match status" value="1"/>
</dbReference>
<organism evidence="3 4">
    <name type="scientific">Amycolatopsis rhabdoformis</name>
    <dbReference type="NCBI Taxonomy" id="1448059"/>
    <lineage>
        <taxon>Bacteria</taxon>
        <taxon>Bacillati</taxon>
        <taxon>Actinomycetota</taxon>
        <taxon>Actinomycetes</taxon>
        <taxon>Pseudonocardiales</taxon>
        <taxon>Pseudonocardiaceae</taxon>
        <taxon>Amycolatopsis</taxon>
    </lineage>
</organism>
<dbReference type="RefSeq" id="WP_326564897.1">
    <property type="nucleotide sequence ID" value="NZ_CP142149.1"/>
</dbReference>
<evidence type="ECO:0000313" key="3">
    <source>
        <dbReference type="EMBL" id="WSE25930.1"/>
    </source>
</evidence>
<dbReference type="InterPro" id="IPR004378">
    <property type="entry name" value="F420H2_quin_Rdtase"/>
</dbReference>
<sequence length="277" mass="29382">MGLRKLIAGFGKTTAFAALGRALAPADRVVLRVTGGRFGVGTPLGLPSLLLTTIGRTSGQPRQVPLLYAERNGGYVVIASNWGGENHPAWSANLLAQPEATVSIGGRTTAVRGRLLEGTERQEMWDAVASFWPAYDSYAVRAAHREIRVFLLSPGSFGPFGRAKERRMPHYAILIYERETPGGVADLPPELLEEHARVEGRITASGGTLIAGYATQPSEATRSLRGVSVTPGPFAVSPEGMAGFFIVDARDLDHAVEIGGFVPVLDGGVEVRPLLGG</sequence>
<dbReference type="Gene3D" id="3.30.70.1060">
    <property type="entry name" value="Dimeric alpha+beta barrel"/>
    <property type="match status" value="1"/>
</dbReference>
<dbReference type="EMBL" id="CP142149">
    <property type="protein sequence ID" value="WSE25930.1"/>
    <property type="molecule type" value="Genomic_DNA"/>
</dbReference>
<keyword evidence="4" id="KW-1185">Reference proteome</keyword>
<dbReference type="Proteomes" id="UP001330812">
    <property type="component" value="Chromosome"/>
</dbReference>
<dbReference type="NCBIfam" id="TIGR00026">
    <property type="entry name" value="hi_GC_TIGR00026"/>
    <property type="match status" value="1"/>
</dbReference>
<evidence type="ECO:0000256" key="2">
    <source>
        <dbReference type="ARBA" id="ARBA00049106"/>
    </source>
</evidence>
<proteinExistence type="inferred from homology"/>
<dbReference type="SUPFAM" id="SSF50475">
    <property type="entry name" value="FMN-binding split barrel"/>
    <property type="match status" value="1"/>
</dbReference>
<dbReference type="InterPro" id="IPR011008">
    <property type="entry name" value="Dimeric_a/b-barrel"/>
</dbReference>
<protein>
    <submittedName>
        <fullName evidence="3">Nitroreductase family deazaflavin-dependent oxidoreductase</fullName>
    </submittedName>
</protein>
<name>A0ABZ1HX34_9PSEU</name>
<reference evidence="3 4" key="1">
    <citation type="journal article" date="2015" name="Int. J. Syst. Evol. Microbiol.">
        <title>Amycolatopsis rhabdoformis sp. nov., an actinomycete isolated from a tropical forest soil.</title>
        <authorList>
            <person name="Souza W.R."/>
            <person name="Silva R.E."/>
            <person name="Goodfellow M."/>
            <person name="Busarakam K."/>
            <person name="Figueiro F.S."/>
            <person name="Ferreira D."/>
            <person name="Rodrigues-Filho E."/>
            <person name="Moraes L.A.B."/>
            <person name="Zucchi T.D."/>
        </authorList>
    </citation>
    <scope>NUCLEOTIDE SEQUENCE [LARGE SCALE GENOMIC DNA]</scope>
    <source>
        <strain evidence="3 4">NCIMB 14900</strain>
    </source>
</reference>
<evidence type="ECO:0000313" key="4">
    <source>
        <dbReference type="Proteomes" id="UP001330812"/>
    </source>
</evidence>
<dbReference type="Gene3D" id="2.30.110.10">
    <property type="entry name" value="Electron Transport, Fmn-binding Protein, Chain A"/>
    <property type="match status" value="1"/>
</dbReference>
<dbReference type="Pfam" id="PF04075">
    <property type="entry name" value="F420H2_quin_red"/>
    <property type="match status" value="1"/>
</dbReference>
<gene>
    <name evidence="3" type="ORF">VSH64_23885</name>
</gene>
<comment type="catalytic activity">
    <reaction evidence="2">
        <text>oxidized coenzyme F420-(gamma-L-Glu)(n) + a quinol + H(+) = reduced coenzyme F420-(gamma-L-Glu)(n) + a quinone</text>
        <dbReference type="Rhea" id="RHEA:39663"/>
        <dbReference type="Rhea" id="RHEA-COMP:12939"/>
        <dbReference type="Rhea" id="RHEA-COMP:14378"/>
        <dbReference type="ChEBI" id="CHEBI:15378"/>
        <dbReference type="ChEBI" id="CHEBI:24646"/>
        <dbReference type="ChEBI" id="CHEBI:132124"/>
        <dbReference type="ChEBI" id="CHEBI:133980"/>
        <dbReference type="ChEBI" id="CHEBI:139511"/>
    </reaction>
</comment>
<comment type="similarity">
    <text evidence="1">Belongs to the F420H(2)-dependent quinone reductase family.</text>
</comment>
<evidence type="ECO:0000256" key="1">
    <source>
        <dbReference type="ARBA" id="ARBA00008710"/>
    </source>
</evidence>
<dbReference type="PANTHER" id="PTHR39428:SF1">
    <property type="entry name" value="F420H(2)-DEPENDENT QUINONE REDUCTASE RV1261C"/>
    <property type="match status" value="1"/>
</dbReference>
<dbReference type="SUPFAM" id="SSF54909">
    <property type="entry name" value="Dimeric alpha+beta barrel"/>
    <property type="match status" value="1"/>
</dbReference>
<accession>A0ABZ1HX34</accession>